<dbReference type="Proteomes" id="UP001153678">
    <property type="component" value="Unassembled WGS sequence"/>
</dbReference>
<feature type="non-terminal residue" evidence="1">
    <location>
        <position position="88"/>
    </location>
</feature>
<comment type="caution">
    <text evidence="1">The sequence shown here is derived from an EMBL/GenBank/DDBJ whole genome shotgun (WGS) entry which is preliminary data.</text>
</comment>
<dbReference type="AlphaFoldDB" id="A0A9W4T896"/>
<name>A0A9W4T896_9GLOM</name>
<reference evidence="1" key="1">
    <citation type="submission" date="2022-08" db="EMBL/GenBank/DDBJ databases">
        <authorList>
            <person name="Kallberg Y."/>
            <person name="Tangrot J."/>
            <person name="Rosling A."/>
        </authorList>
    </citation>
    <scope>NUCLEOTIDE SEQUENCE</scope>
    <source>
        <strain evidence="1">Wild A</strain>
    </source>
</reference>
<sequence length="88" mass="10496">KHLTREKEHIAKNHIAEINPRALPIPQTMYNQRAFMTINKSEPAYHKKHISQINPRVLPNPQTRYNQHTFTTRNKSELAYQKIMYSNK</sequence>
<evidence type="ECO:0000313" key="2">
    <source>
        <dbReference type="Proteomes" id="UP001153678"/>
    </source>
</evidence>
<dbReference type="EMBL" id="CAMKVN010014587">
    <property type="protein sequence ID" value="CAI2196618.1"/>
    <property type="molecule type" value="Genomic_DNA"/>
</dbReference>
<proteinExistence type="predicted"/>
<organism evidence="1 2">
    <name type="scientific">Funneliformis geosporum</name>
    <dbReference type="NCBI Taxonomy" id="1117311"/>
    <lineage>
        <taxon>Eukaryota</taxon>
        <taxon>Fungi</taxon>
        <taxon>Fungi incertae sedis</taxon>
        <taxon>Mucoromycota</taxon>
        <taxon>Glomeromycotina</taxon>
        <taxon>Glomeromycetes</taxon>
        <taxon>Glomerales</taxon>
        <taxon>Glomeraceae</taxon>
        <taxon>Funneliformis</taxon>
    </lineage>
</organism>
<accession>A0A9W4T896</accession>
<feature type="non-terminal residue" evidence="1">
    <location>
        <position position="1"/>
    </location>
</feature>
<keyword evidence="2" id="KW-1185">Reference proteome</keyword>
<protein>
    <submittedName>
        <fullName evidence="1">19141_t:CDS:1</fullName>
    </submittedName>
</protein>
<gene>
    <name evidence="1" type="ORF">FWILDA_LOCUS17670</name>
</gene>
<evidence type="ECO:0000313" key="1">
    <source>
        <dbReference type="EMBL" id="CAI2196618.1"/>
    </source>
</evidence>